<evidence type="ECO:0000313" key="3">
    <source>
        <dbReference type="Proteomes" id="UP001370758"/>
    </source>
</evidence>
<feature type="compositionally biased region" description="Basic and acidic residues" evidence="1">
    <location>
        <begin position="249"/>
        <end position="258"/>
    </location>
</feature>
<feature type="region of interest" description="Disordered" evidence="1">
    <location>
        <begin position="617"/>
        <end position="661"/>
    </location>
</feature>
<comment type="caution">
    <text evidence="2">The sequence shown here is derived from an EMBL/GenBank/DDBJ whole genome shotgun (WGS) entry which is preliminary data.</text>
</comment>
<feature type="compositionally biased region" description="Basic and acidic residues" evidence="1">
    <location>
        <begin position="646"/>
        <end position="657"/>
    </location>
</feature>
<feature type="region of interest" description="Disordered" evidence="1">
    <location>
        <begin position="411"/>
        <end position="451"/>
    </location>
</feature>
<feature type="compositionally biased region" description="Pro residues" evidence="1">
    <location>
        <begin position="1132"/>
        <end position="1142"/>
    </location>
</feature>
<feature type="compositionally biased region" description="Basic and acidic residues" evidence="1">
    <location>
        <begin position="265"/>
        <end position="277"/>
    </location>
</feature>
<feature type="compositionally biased region" description="Polar residues" evidence="1">
    <location>
        <begin position="1074"/>
        <end position="1101"/>
    </location>
</feature>
<dbReference type="EMBL" id="JAVHJL010000007">
    <property type="protein sequence ID" value="KAK6500487.1"/>
    <property type="molecule type" value="Genomic_DNA"/>
</dbReference>
<dbReference type="Proteomes" id="UP001370758">
    <property type="component" value="Unassembled WGS sequence"/>
</dbReference>
<proteinExistence type="predicted"/>
<evidence type="ECO:0000313" key="2">
    <source>
        <dbReference type="EMBL" id="KAK6500487.1"/>
    </source>
</evidence>
<accession>A0AAV9W7T8</accession>
<feature type="region of interest" description="Disordered" evidence="1">
    <location>
        <begin position="1218"/>
        <end position="1238"/>
    </location>
</feature>
<sequence>MFDLISFGRSIFDRYHLEHFPKKQKREYSYGPSLSLLPFRNRRKRFSQLPSRISSASASQDDVSEPQNFLSDAYGPEVEKALLETLDIDHLDPTKIYRISSSGRDRDIGIPSIPLSRKAEAWLAETLPPDACFDEKWSLIAQDNLEILLDFALVFYRAGKQLIGENATSSYPSSDDIKSAITASMLQLTRSPEFREKLFQQCLGTSYTQAAESMPDEEMQPGERANVGNDFRIGVGANTSTVTQGLEQHPFETTHDQPSRTYTYPRREDMRLMDKEMASPQLRTGSTLGPSAPPTTSSQGGSKPRGFLSSSKARGDFGQARIPGAPAQLQIPRIYTENPAPDIENLNYTQMLKAEPVGSGPTATGPQTLGINSTERGLEYISTREARPVAPRVEHTPSPPAQNQAQLVAINSPDIPPQSPGRNSSGSYSESSQRFRSPPANESTAPALPQYEDTQFYDAVRRDNLSTIHDLLKNGFDIFKESTHTTVAHLPANAIAYCVKYRKKDVLSCFINHNVKCYPTAIWEALRYGDEELREFITEKYEERRHQLDLEAAGTISYCNDPLELELCENEPSERYSEGPSAKASTQDVSCGLTLRQFSEDPDDNIIYTAGSSAMVSTLPRSGSDVEGPQEHYGSGPGASDDEKESEGYEGEKHLDEGEGVGEYDEDCEFEWSRFQPYTGRSKFEGYDSEGSYASDDGGPPECVDGGESTGTLGRGRPNGGSRPHENSNQPANRVNKRPWSQGEEENGDDGYSDNPPPKKPHSHDANDTTLLPCPFFILDQNLHSCCRRILRQNLSGMKEHLKRNHFGGIAPPGLYDKKRIRTWEDLRQFCERNPSSSLETSSSTQPTLPLSSPLPSVLSDGISIGTAGVNLHRHADSNTSFNLSAYTYPNIDNPASGIAIQDIKADPIQAVQGVQSIGLGLSDGTLPSTEQGTPITDSSSTATAQYAYMPYQAYSNTLQGQLASSPQVSSTQQDSFLIAPANAQVLEGTMAESPHNNFQGGLAKPTLLYGQQPARIPPDNATTQDISRISEALTFRARMLRNGYALAGQWRDPTIPHTINASRASIPPAIPRTLTSSSQPKTNSSAKMDTPSNASQTYMPTNPHLLHGIGLLNPPNPPSEGGLKTTGNLLPPRPAPPPLRPPSTASSSSSLLLEVNKAINQSSQGSNEMFPAGWRPADLGPGNIIPTRNKTSTAPGSGSPSLLSLRHQTSTAITPFSEAESTAATPRPLNLPFSPPELRASGDKEYTIMIRLKPPQKLPHQKRWRKLFVNDADELKREFDDWIAEQFPDISFSWDSWDLQNIDDKERKCDMGELVMELEEMRWPKTGYRETTTKFFLLPKVEMAQA</sequence>
<protein>
    <submittedName>
        <fullName evidence="2">Uncharacterized protein</fullName>
    </submittedName>
</protein>
<name>A0AAV9W7T8_9PEZI</name>
<feature type="region of interest" description="Disordered" evidence="1">
    <location>
        <begin position="1059"/>
        <end position="1151"/>
    </location>
</feature>
<organism evidence="2 3">
    <name type="scientific">Arthrobotrys musiformis</name>
    <dbReference type="NCBI Taxonomy" id="47236"/>
    <lineage>
        <taxon>Eukaryota</taxon>
        <taxon>Fungi</taxon>
        <taxon>Dikarya</taxon>
        <taxon>Ascomycota</taxon>
        <taxon>Pezizomycotina</taxon>
        <taxon>Orbiliomycetes</taxon>
        <taxon>Orbiliales</taxon>
        <taxon>Orbiliaceae</taxon>
        <taxon>Arthrobotrys</taxon>
    </lineage>
</organism>
<feature type="region of interest" description="Disordered" evidence="1">
    <location>
        <begin position="834"/>
        <end position="853"/>
    </location>
</feature>
<reference evidence="2 3" key="1">
    <citation type="submission" date="2023-08" db="EMBL/GenBank/DDBJ databases">
        <authorList>
            <person name="Palmer J.M."/>
        </authorList>
    </citation>
    <scope>NUCLEOTIDE SEQUENCE [LARGE SCALE GENOMIC DNA]</scope>
    <source>
        <strain evidence="2 3">TWF481</strain>
    </source>
</reference>
<evidence type="ECO:0000256" key="1">
    <source>
        <dbReference type="SAM" id="MobiDB-lite"/>
    </source>
</evidence>
<feature type="region of interest" description="Disordered" evidence="1">
    <location>
        <begin position="680"/>
        <end position="766"/>
    </location>
</feature>
<feature type="compositionally biased region" description="Low complexity" evidence="1">
    <location>
        <begin position="835"/>
        <end position="853"/>
    </location>
</feature>
<feature type="compositionally biased region" description="Acidic residues" evidence="1">
    <location>
        <begin position="743"/>
        <end position="752"/>
    </location>
</feature>
<keyword evidence="3" id="KW-1185">Reference proteome</keyword>
<feature type="region of interest" description="Disordered" evidence="1">
    <location>
        <begin position="246"/>
        <end position="332"/>
    </location>
</feature>
<feature type="compositionally biased region" description="Polar residues" evidence="1">
    <location>
        <begin position="281"/>
        <end position="301"/>
    </location>
</feature>
<gene>
    <name evidence="2" type="ORF">TWF481_010831</name>
</gene>
<feature type="compositionally biased region" description="Low complexity" evidence="1">
    <location>
        <begin position="420"/>
        <end position="437"/>
    </location>
</feature>